<dbReference type="PANTHER" id="PTHR43329">
    <property type="entry name" value="EPOXIDE HYDROLASE"/>
    <property type="match status" value="1"/>
</dbReference>
<dbReference type="InterPro" id="IPR000639">
    <property type="entry name" value="Epox_hydrolase-like"/>
</dbReference>
<dbReference type="RefSeq" id="WP_250871825.1">
    <property type="nucleotide sequence ID" value="NZ_JALXFV010000001.1"/>
</dbReference>
<keyword evidence="1 4" id="KW-0378">Hydrolase</keyword>
<proteinExistence type="predicted"/>
<sequence>MRTETVPGDSEYVRVGDVRLHVRTAGPDERSEAGPESESDRGPADGPPVVLLHGFPEFWYGWHRQLDALADAGHRVLVPDQRGYNLSEKPEGRDAYHVERLADDVTGLLDALDHESAAVVGHDWGAMVAWVLAQEHPERVERLGILNVPHPAAFGETLRSNWEQVFRSWYAGFFQVPRLPEAAMGARDYRLLTRMLTESARPGTFSDDDLRRYRTAWSREGALTGMVNWYRANGVGSGLFSRDTRIEPETLVLWGTDDVALVEENAERSLQFCADGSLERFDGASHWLQHERAEAVSERLVEFLG</sequence>
<dbReference type="GO" id="GO:0016787">
    <property type="term" value="F:hydrolase activity"/>
    <property type="evidence" value="ECO:0007669"/>
    <property type="project" value="UniProtKB-KW"/>
</dbReference>
<comment type="caution">
    <text evidence="4">The sequence shown here is derived from an EMBL/GenBank/DDBJ whole genome shotgun (WGS) entry which is preliminary data.</text>
</comment>
<name>A0ABD6AQP3_9EURY</name>
<dbReference type="InterPro" id="IPR029058">
    <property type="entry name" value="AB_hydrolase_fold"/>
</dbReference>
<gene>
    <name evidence="4" type="ORF">ACFSBT_00945</name>
</gene>
<evidence type="ECO:0000256" key="2">
    <source>
        <dbReference type="SAM" id="MobiDB-lite"/>
    </source>
</evidence>
<feature type="region of interest" description="Disordered" evidence="2">
    <location>
        <begin position="1"/>
        <end position="47"/>
    </location>
</feature>
<feature type="domain" description="AB hydrolase-1" evidence="3">
    <location>
        <begin position="47"/>
        <end position="292"/>
    </location>
</feature>
<accession>A0ABD6AQP3</accession>
<organism evidence="4 5">
    <name type="scientific">Halomarina rubra</name>
    <dbReference type="NCBI Taxonomy" id="2071873"/>
    <lineage>
        <taxon>Archaea</taxon>
        <taxon>Methanobacteriati</taxon>
        <taxon>Methanobacteriota</taxon>
        <taxon>Stenosarchaea group</taxon>
        <taxon>Halobacteria</taxon>
        <taxon>Halobacteriales</taxon>
        <taxon>Natronomonadaceae</taxon>
        <taxon>Halomarina</taxon>
    </lineage>
</organism>
<feature type="compositionally biased region" description="Basic and acidic residues" evidence="2">
    <location>
        <begin position="11"/>
        <end position="43"/>
    </location>
</feature>
<dbReference type="EMBL" id="JBHUDC010000001">
    <property type="protein sequence ID" value="MFD1511843.1"/>
    <property type="molecule type" value="Genomic_DNA"/>
</dbReference>
<keyword evidence="5" id="KW-1185">Reference proteome</keyword>
<evidence type="ECO:0000313" key="4">
    <source>
        <dbReference type="EMBL" id="MFD1511843.1"/>
    </source>
</evidence>
<protein>
    <submittedName>
        <fullName evidence="4">Alpha/beta fold hydrolase</fullName>
    </submittedName>
</protein>
<dbReference type="Pfam" id="PF00561">
    <property type="entry name" value="Abhydrolase_1"/>
    <property type="match status" value="1"/>
</dbReference>
<evidence type="ECO:0000256" key="1">
    <source>
        <dbReference type="ARBA" id="ARBA00022801"/>
    </source>
</evidence>
<reference evidence="4 5" key="1">
    <citation type="journal article" date="2019" name="Int. J. Syst. Evol. Microbiol.">
        <title>The Global Catalogue of Microorganisms (GCM) 10K type strain sequencing project: providing services to taxonomists for standard genome sequencing and annotation.</title>
        <authorList>
            <consortium name="The Broad Institute Genomics Platform"/>
            <consortium name="The Broad Institute Genome Sequencing Center for Infectious Disease"/>
            <person name="Wu L."/>
            <person name="Ma J."/>
        </authorList>
    </citation>
    <scope>NUCLEOTIDE SEQUENCE [LARGE SCALE GENOMIC DNA]</scope>
    <source>
        <strain evidence="4 5">CGMCC 1.12563</strain>
    </source>
</reference>
<dbReference type="PRINTS" id="PR00412">
    <property type="entry name" value="EPOXHYDRLASE"/>
</dbReference>
<dbReference type="Gene3D" id="3.40.50.1820">
    <property type="entry name" value="alpha/beta hydrolase"/>
    <property type="match status" value="1"/>
</dbReference>
<evidence type="ECO:0000313" key="5">
    <source>
        <dbReference type="Proteomes" id="UP001597187"/>
    </source>
</evidence>
<dbReference type="Proteomes" id="UP001597187">
    <property type="component" value="Unassembled WGS sequence"/>
</dbReference>
<dbReference type="PRINTS" id="PR00111">
    <property type="entry name" value="ABHYDROLASE"/>
</dbReference>
<evidence type="ECO:0000259" key="3">
    <source>
        <dbReference type="Pfam" id="PF00561"/>
    </source>
</evidence>
<dbReference type="InterPro" id="IPR000073">
    <property type="entry name" value="AB_hydrolase_1"/>
</dbReference>
<dbReference type="SUPFAM" id="SSF53474">
    <property type="entry name" value="alpha/beta-Hydrolases"/>
    <property type="match status" value="1"/>
</dbReference>
<dbReference type="AlphaFoldDB" id="A0ABD6AQP3"/>